<dbReference type="AlphaFoldDB" id="A0A512AZ52"/>
<dbReference type="PANTHER" id="PTHR43217:SF1">
    <property type="entry name" value="SUCCINATE SEMIALDEHYDE DEHYDROGENASE [NAD(P)+] SAD"/>
    <property type="match status" value="1"/>
</dbReference>
<dbReference type="InterPro" id="IPR016162">
    <property type="entry name" value="Ald_DH_N"/>
</dbReference>
<evidence type="ECO:0000256" key="3">
    <source>
        <dbReference type="ARBA" id="ARBA00023002"/>
    </source>
</evidence>
<dbReference type="Proteomes" id="UP000321532">
    <property type="component" value="Unassembled WGS sequence"/>
</dbReference>
<organism evidence="5 6">
    <name type="scientific">Adhaeribacter aerolatus</name>
    <dbReference type="NCBI Taxonomy" id="670289"/>
    <lineage>
        <taxon>Bacteria</taxon>
        <taxon>Pseudomonadati</taxon>
        <taxon>Bacteroidota</taxon>
        <taxon>Cytophagia</taxon>
        <taxon>Cytophagales</taxon>
        <taxon>Hymenobacteraceae</taxon>
        <taxon>Adhaeribacter</taxon>
    </lineage>
</organism>
<dbReference type="InterPro" id="IPR016163">
    <property type="entry name" value="Ald_DH_C"/>
</dbReference>
<evidence type="ECO:0000256" key="2">
    <source>
        <dbReference type="ARBA" id="ARBA00022857"/>
    </source>
</evidence>
<dbReference type="FunFam" id="3.40.309.10:FF:000009">
    <property type="entry name" value="Aldehyde dehydrogenase A"/>
    <property type="match status" value="1"/>
</dbReference>
<dbReference type="EMBL" id="BJYS01000019">
    <property type="protein sequence ID" value="GEO05005.1"/>
    <property type="molecule type" value="Genomic_DNA"/>
</dbReference>
<proteinExistence type="inferred from homology"/>
<dbReference type="CDD" id="cd07100">
    <property type="entry name" value="ALDH_SSADH1_GabD1"/>
    <property type="match status" value="1"/>
</dbReference>
<evidence type="ECO:0000256" key="1">
    <source>
        <dbReference type="ARBA" id="ARBA00009986"/>
    </source>
</evidence>
<dbReference type="OrthoDB" id="973869at2"/>
<comment type="similarity">
    <text evidence="1">Belongs to the aldehyde dehydrogenase family.</text>
</comment>
<dbReference type="InterPro" id="IPR015590">
    <property type="entry name" value="Aldehyde_DH_dom"/>
</dbReference>
<keyword evidence="6" id="KW-1185">Reference proteome</keyword>
<dbReference type="PANTHER" id="PTHR43217">
    <property type="entry name" value="SUCCINATE SEMIALDEHYDE DEHYDROGENASE [NAD(P)+] SAD"/>
    <property type="match status" value="1"/>
</dbReference>
<dbReference type="PROSITE" id="PS00070">
    <property type="entry name" value="ALDEHYDE_DEHYDR_CYS"/>
    <property type="match status" value="1"/>
</dbReference>
<name>A0A512AZ52_9BACT</name>
<evidence type="ECO:0000313" key="6">
    <source>
        <dbReference type="Proteomes" id="UP000321532"/>
    </source>
</evidence>
<accession>A0A512AZ52</accession>
<sequence length="454" mass="50035">MAIKSINPANNSVLKTYEYLTDAALEKALHQADETFRSWRQTSFAERTQLMNKCADLLEKDNRHYAELMTLEMGKPIKQATSEINKCAAVCRYYAQHAEKFLQDEIMETEASRSFVSYEPLGAVLAVMPWNFPYWQVFRFAAPALMAGNVGILKHASNVPQCALAIEAVFRQAGFPEGAFTTLLIPSDKVEKVIQDERIKAVTLTGSEGAGSSVAQVAGREIKKTVLELGGSDPFLVLADADLDKAVETAVNSRLINTGQSCIAAKRFMVVEPVAETFLQKMKALMESKRTGDLMDEACDYGPLARRDLAEDLQKQVDESVAKGAKIYLNGGHRNPGDAYFHPMILTDIKPGMPAYEDELFGPVALVFVVKDEAEAIRIANDHKYGLGATIFTQDLNKGEKLARQIESGNVFINAMVQSAPGIPFGGIKKSGYGRELSYVGIREFINQKTIWIG</sequence>
<dbReference type="FunFam" id="3.40.605.10:FF:000012">
    <property type="entry name" value="NAD-dependent succinate-semialdehyde dehydrogenase"/>
    <property type="match status" value="1"/>
</dbReference>
<dbReference type="RefSeq" id="WP_146898265.1">
    <property type="nucleotide sequence ID" value="NZ_BJYS01000019.1"/>
</dbReference>
<gene>
    <name evidence="5" type="ORF">AAE02nite_26690</name>
</gene>
<dbReference type="Pfam" id="PF00171">
    <property type="entry name" value="Aldedh"/>
    <property type="match status" value="1"/>
</dbReference>
<evidence type="ECO:0000259" key="4">
    <source>
        <dbReference type="Pfam" id="PF00171"/>
    </source>
</evidence>
<reference evidence="5 6" key="1">
    <citation type="submission" date="2019-07" db="EMBL/GenBank/DDBJ databases">
        <title>Whole genome shotgun sequence of Adhaeribacter aerolatus NBRC 106133.</title>
        <authorList>
            <person name="Hosoyama A."/>
            <person name="Uohara A."/>
            <person name="Ohji S."/>
            <person name="Ichikawa N."/>
        </authorList>
    </citation>
    <scope>NUCLEOTIDE SEQUENCE [LARGE SCALE GENOMIC DNA]</scope>
    <source>
        <strain evidence="5 6">NBRC 106133</strain>
    </source>
</reference>
<comment type="caution">
    <text evidence="5">The sequence shown here is derived from an EMBL/GenBank/DDBJ whole genome shotgun (WGS) entry which is preliminary data.</text>
</comment>
<dbReference type="InterPro" id="IPR016160">
    <property type="entry name" value="Ald_DH_CS_CYS"/>
</dbReference>
<dbReference type="GO" id="GO:0004777">
    <property type="term" value="F:succinate-semialdehyde dehydrogenase (NAD+) activity"/>
    <property type="evidence" value="ECO:0007669"/>
    <property type="project" value="TreeGrafter"/>
</dbReference>
<protein>
    <submittedName>
        <fullName evidence="5">Succinate-semialdehyde dehydrogenase</fullName>
    </submittedName>
</protein>
<dbReference type="GO" id="GO:0004030">
    <property type="term" value="F:aldehyde dehydrogenase [NAD(P)+] activity"/>
    <property type="evidence" value="ECO:0007669"/>
    <property type="project" value="InterPro"/>
</dbReference>
<dbReference type="Gene3D" id="3.40.605.10">
    <property type="entry name" value="Aldehyde Dehydrogenase, Chain A, domain 1"/>
    <property type="match status" value="1"/>
</dbReference>
<dbReference type="Gene3D" id="3.40.309.10">
    <property type="entry name" value="Aldehyde Dehydrogenase, Chain A, domain 2"/>
    <property type="match status" value="1"/>
</dbReference>
<keyword evidence="3" id="KW-0560">Oxidoreductase</keyword>
<feature type="domain" description="Aldehyde dehydrogenase" evidence="4">
    <location>
        <begin position="3"/>
        <end position="451"/>
    </location>
</feature>
<dbReference type="SUPFAM" id="SSF53720">
    <property type="entry name" value="ALDH-like"/>
    <property type="match status" value="1"/>
</dbReference>
<evidence type="ECO:0000313" key="5">
    <source>
        <dbReference type="EMBL" id="GEO05005.1"/>
    </source>
</evidence>
<keyword evidence="2" id="KW-0521">NADP</keyword>
<dbReference type="InterPro" id="IPR044148">
    <property type="entry name" value="ALDH_GabD1-like"/>
</dbReference>
<dbReference type="InterPro" id="IPR016161">
    <property type="entry name" value="Ald_DH/histidinol_DH"/>
</dbReference>
<dbReference type="InterPro" id="IPR047110">
    <property type="entry name" value="GABD/Sad-like"/>
</dbReference>